<dbReference type="GO" id="GO:0006355">
    <property type="term" value="P:regulation of DNA-templated transcription"/>
    <property type="evidence" value="ECO:0007669"/>
    <property type="project" value="UniProtKB-ARBA"/>
</dbReference>
<evidence type="ECO:0000313" key="6">
    <source>
        <dbReference type="Proteomes" id="UP000294656"/>
    </source>
</evidence>
<dbReference type="InterPro" id="IPR019887">
    <property type="entry name" value="Tscrpt_reg_AsnC/Lrp_C"/>
</dbReference>
<feature type="domain" description="HTH asnC-type" evidence="4">
    <location>
        <begin position="3"/>
        <end position="66"/>
    </location>
</feature>
<dbReference type="OrthoDB" id="8590699at2"/>
<dbReference type="GO" id="GO:0043200">
    <property type="term" value="P:response to amino acid"/>
    <property type="evidence" value="ECO:0007669"/>
    <property type="project" value="TreeGrafter"/>
</dbReference>
<dbReference type="InterPro" id="IPR011991">
    <property type="entry name" value="ArsR-like_HTH"/>
</dbReference>
<keyword evidence="3" id="KW-0804">Transcription</keyword>
<dbReference type="SUPFAM" id="SSF54909">
    <property type="entry name" value="Dimeric alpha+beta barrel"/>
    <property type="match status" value="1"/>
</dbReference>
<evidence type="ECO:0000259" key="4">
    <source>
        <dbReference type="PROSITE" id="PS50956"/>
    </source>
</evidence>
<organism evidence="5 6">
    <name type="scientific">Marinomonas balearica</name>
    <dbReference type="NCBI Taxonomy" id="491947"/>
    <lineage>
        <taxon>Bacteria</taxon>
        <taxon>Pseudomonadati</taxon>
        <taxon>Pseudomonadota</taxon>
        <taxon>Gammaproteobacteria</taxon>
        <taxon>Oceanospirillales</taxon>
        <taxon>Oceanospirillaceae</taxon>
        <taxon>Marinomonas</taxon>
    </lineage>
</organism>
<keyword evidence="1" id="KW-0805">Transcription regulation</keyword>
<dbReference type="Gene3D" id="1.10.10.10">
    <property type="entry name" value="Winged helix-like DNA-binding domain superfamily/Winged helix DNA-binding domain"/>
    <property type="match status" value="1"/>
</dbReference>
<dbReference type="Gene3D" id="3.30.70.920">
    <property type="match status" value="1"/>
</dbReference>
<evidence type="ECO:0000256" key="1">
    <source>
        <dbReference type="ARBA" id="ARBA00023015"/>
    </source>
</evidence>
<reference evidence="5 6" key="1">
    <citation type="submission" date="2019-03" db="EMBL/GenBank/DDBJ databases">
        <title>Genomic Encyclopedia of Type Strains, Phase III (KMG-III): the genomes of soil and plant-associated and newly described type strains.</title>
        <authorList>
            <person name="Whitman W."/>
        </authorList>
    </citation>
    <scope>NUCLEOTIDE SEQUENCE [LARGE SCALE GENOMIC DNA]</scope>
    <source>
        <strain evidence="5 6">CECT 7378</strain>
    </source>
</reference>
<dbReference type="Pfam" id="PF01037">
    <property type="entry name" value="AsnC_trans_reg"/>
    <property type="match status" value="1"/>
</dbReference>
<dbReference type="AlphaFoldDB" id="A0A4R6MGD7"/>
<dbReference type="PANTHER" id="PTHR30154:SF17">
    <property type="entry name" value="DNA-BINDING TRANSCRIPTIONAL ACTIVATOR DECR"/>
    <property type="match status" value="1"/>
</dbReference>
<evidence type="ECO:0000313" key="5">
    <source>
        <dbReference type="EMBL" id="TDO99850.1"/>
    </source>
</evidence>
<name>A0A4R6MGD7_9GAMM</name>
<dbReference type="SUPFAM" id="SSF46785">
    <property type="entry name" value="Winged helix' DNA-binding domain"/>
    <property type="match status" value="1"/>
</dbReference>
<dbReference type="SMART" id="SM00344">
    <property type="entry name" value="HTH_ASNC"/>
    <property type="match status" value="1"/>
</dbReference>
<dbReference type="InterPro" id="IPR011008">
    <property type="entry name" value="Dimeric_a/b-barrel"/>
</dbReference>
<dbReference type="InterPro" id="IPR000485">
    <property type="entry name" value="AsnC-type_HTH_dom"/>
</dbReference>
<comment type="caution">
    <text evidence="5">The sequence shown here is derived from an EMBL/GenBank/DDBJ whole genome shotgun (WGS) entry which is preliminary data.</text>
</comment>
<dbReference type="RefSeq" id="WP_133502677.1">
    <property type="nucleotide sequence ID" value="NZ_SNXC01000009.1"/>
</dbReference>
<dbReference type="CDD" id="cd00090">
    <property type="entry name" value="HTH_ARSR"/>
    <property type="match status" value="1"/>
</dbReference>
<evidence type="ECO:0000256" key="2">
    <source>
        <dbReference type="ARBA" id="ARBA00023125"/>
    </source>
</evidence>
<dbReference type="GO" id="GO:0043565">
    <property type="term" value="F:sequence-specific DNA binding"/>
    <property type="evidence" value="ECO:0007669"/>
    <property type="project" value="InterPro"/>
</dbReference>
<keyword evidence="6" id="KW-1185">Reference proteome</keyword>
<evidence type="ECO:0000256" key="3">
    <source>
        <dbReference type="ARBA" id="ARBA00023163"/>
    </source>
</evidence>
<dbReference type="InterPro" id="IPR036388">
    <property type="entry name" value="WH-like_DNA-bd_sf"/>
</dbReference>
<dbReference type="GO" id="GO:0005829">
    <property type="term" value="C:cytosol"/>
    <property type="evidence" value="ECO:0007669"/>
    <property type="project" value="TreeGrafter"/>
</dbReference>
<proteinExistence type="predicted"/>
<dbReference type="PRINTS" id="PR00033">
    <property type="entry name" value="HTHASNC"/>
</dbReference>
<protein>
    <submittedName>
        <fullName evidence="5">AsnC family transcriptional regulator</fullName>
    </submittedName>
</protein>
<accession>A0A4R6MGD7</accession>
<dbReference type="InterPro" id="IPR036390">
    <property type="entry name" value="WH_DNA-bd_sf"/>
</dbReference>
<dbReference type="InterPro" id="IPR019888">
    <property type="entry name" value="Tscrpt_reg_AsnC-like"/>
</dbReference>
<dbReference type="PANTHER" id="PTHR30154">
    <property type="entry name" value="LEUCINE-RESPONSIVE REGULATORY PROTEIN"/>
    <property type="match status" value="1"/>
</dbReference>
<dbReference type="EMBL" id="SNXC01000009">
    <property type="protein sequence ID" value="TDO99850.1"/>
    <property type="molecule type" value="Genomic_DNA"/>
</dbReference>
<keyword evidence="2" id="KW-0238">DNA-binding</keyword>
<dbReference type="Pfam" id="PF13412">
    <property type="entry name" value="HTH_24"/>
    <property type="match status" value="1"/>
</dbReference>
<sequence>MDLDEIDLQILALLQCDASISTELVSQHVGVSKTPCWRRMQRLEKLGYVKKKVALLDADKLDLGVSVFVQIKTNRHDASWAEELTDVINDFPEVVEFYRMAGEYDYLLRVLVKDISAYDEFYKKLIRSTSLTDVTSNFAMEQIKYTTEVPLAAPKI</sequence>
<dbReference type="PROSITE" id="PS50956">
    <property type="entry name" value="HTH_ASNC_2"/>
    <property type="match status" value="1"/>
</dbReference>
<gene>
    <name evidence="5" type="ORF">DFP79_0859</name>
</gene>
<dbReference type="Proteomes" id="UP000294656">
    <property type="component" value="Unassembled WGS sequence"/>
</dbReference>